<reference evidence="2" key="2">
    <citation type="submission" date="2018-01" db="EMBL/GenBank/DDBJ databases">
        <title>Ralstonia pseudosolanacearum P824 infects blueberry.</title>
        <authorList>
            <person name="Bocsanczy A.M."/>
            <person name="Norman D.J."/>
        </authorList>
    </citation>
    <scope>NUCLEOTIDE SEQUENCE</scope>
    <source>
        <strain evidence="2">P824</strain>
    </source>
</reference>
<dbReference type="EMBL" id="CP025742">
    <property type="protein sequence ID" value="AYA48829.1"/>
    <property type="molecule type" value="Genomic_DNA"/>
</dbReference>
<dbReference type="EMBL" id="LN899825">
    <property type="protein sequence ID" value="CUV32856.1"/>
    <property type="molecule type" value="Genomic_DNA"/>
</dbReference>
<dbReference type="EMBL" id="CP085044">
    <property type="protein sequence ID" value="UZF17638.1"/>
    <property type="molecule type" value="Genomic_DNA"/>
</dbReference>
<dbReference type="Pfam" id="PF03621">
    <property type="entry name" value="MbtH"/>
    <property type="match status" value="1"/>
</dbReference>
<dbReference type="SMART" id="SM00923">
    <property type="entry name" value="MbtH"/>
    <property type="match status" value="1"/>
</dbReference>
<reference evidence="5" key="4">
    <citation type="submission" date="2021-10" db="EMBL/GenBank/DDBJ databases">
        <title>Complete genome sequences of five Ralstonia solancearum strains isolated from sunflower.</title>
        <authorList>
            <person name="She X."/>
            <person name="He Z."/>
        </authorList>
    </citation>
    <scope>NUCLEOTIDE SEQUENCE</scope>
    <source>
        <strain evidence="5">RS638</strain>
        <plasmid evidence="5">p1</plasmid>
    </source>
</reference>
<dbReference type="PANTHER" id="PTHR38444">
    <property type="entry name" value="ENTEROBACTIN BIOSYNTHESIS PROTEIN YBDZ"/>
    <property type="match status" value="1"/>
</dbReference>
<evidence type="ECO:0000259" key="1">
    <source>
        <dbReference type="SMART" id="SM00923"/>
    </source>
</evidence>
<evidence type="ECO:0000313" key="5">
    <source>
        <dbReference type="EMBL" id="UZF17638.1"/>
    </source>
</evidence>
<feature type="domain" description="MbtH-like" evidence="1">
    <location>
        <begin position="9"/>
        <end position="54"/>
    </location>
</feature>
<dbReference type="InterPro" id="IPR037407">
    <property type="entry name" value="MLP_fam"/>
</dbReference>
<dbReference type="AlphaFoldDB" id="A0A0K1ZRZ1"/>
<dbReference type="PANTHER" id="PTHR38444:SF1">
    <property type="entry name" value="ENTEROBACTIN BIOSYNTHESIS PROTEIN YBDZ"/>
    <property type="match status" value="1"/>
</dbReference>
<dbReference type="EMBL" id="LN899823">
    <property type="protein sequence ID" value="CUV21673.1"/>
    <property type="molecule type" value="Genomic_DNA"/>
</dbReference>
<name>A0A0K1ZRZ1_RALSL</name>
<organism evidence="3">
    <name type="scientific">Ralstonia solanacearum</name>
    <name type="common">Pseudomonas solanacearum</name>
    <dbReference type="NCBI Taxonomy" id="305"/>
    <lineage>
        <taxon>Bacteria</taxon>
        <taxon>Pseudomonadati</taxon>
        <taxon>Pseudomonadota</taxon>
        <taxon>Betaproteobacteria</taxon>
        <taxon>Burkholderiales</taxon>
        <taxon>Burkholderiaceae</taxon>
        <taxon>Ralstonia</taxon>
        <taxon>Ralstonia solanacearum species complex</taxon>
    </lineage>
</organism>
<geneLocation type="plasmid" evidence="5 7">
    <name>p1</name>
</geneLocation>
<dbReference type="PATRIC" id="fig|305.107.peg.1951"/>
<evidence type="ECO:0000313" key="7">
    <source>
        <dbReference type="Proteomes" id="UP001164049"/>
    </source>
</evidence>
<dbReference type="Gene3D" id="3.90.820.10">
    <property type="entry name" value="Structural Genomics, Unknown Function 30-nov-00 1gh9 Mol_id"/>
    <property type="match status" value="1"/>
</dbReference>
<accession>A0A0K1ZRZ1</accession>
<dbReference type="GO" id="GO:0019290">
    <property type="term" value="P:siderophore biosynthetic process"/>
    <property type="evidence" value="ECO:0007669"/>
    <property type="project" value="TreeGrafter"/>
</dbReference>
<keyword evidence="5" id="KW-0614">Plasmid</keyword>
<proteinExistence type="predicted"/>
<protein>
    <submittedName>
        <fullName evidence="2">MbtH family protein</fullName>
    </submittedName>
    <submittedName>
        <fullName evidence="3">Putative decoration of polyketide or non ribosomal peptide protein</fullName>
    </submittedName>
</protein>
<dbReference type="SUPFAM" id="SSF160582">
    <property type="entry name" value="MbtH-like"/>
    <property type="match status" value="1"/>
</dbReference>
<dbReference type="Proteomes" id="UP000262427">
    <property type="component" value="Chromosome MP"/>
</dbReference>
<reference evidence="6" key="3">
    <citation type="submission" date="2018-01" db="EMBL/GenBank/DDBJ databases">
        <title>Raltonia solanacearum P824 infects blueberry.</title>
        <authorList>
            <person name="Bocsanczy A.M."/>
            <person name="Norman D.J."/>
        </authorList>
    </citation>
    <scope>NUCLEOTIDE SEQUENCE [LARGE SCALE GENOMIC DNA]</scope>
    <source>
        <strain evidence="6">P824</strain>
    </source>
</reference>
<gene>
    <name evidence="5" type="ORF">LH706_18990</name>
    <name evidence="2" type="ORF">RSP824_20615</name>
    <name evidence="3" type="ORF">RUN1744_v1_80029</name>
    <name evidence="4" type="ORF">TD1301_v1_210003</name>
</gene>
<evidence type="ECO:0000313" key="4">
    <source>
        <dbReference type="EMBL" id="CUV32856.1"/>
    </source>
</evidence>
<reference evidence="3" key="1">
    <citation type="submission" date="2015-10" db="EMBL/GenBank/DDBJ databases">
        <authorList>
            <person name="Gilbert D.G."/>
        </authorList>
    </citation>
    <scope>NUCLEOTIDE SEQUENCE</scope>
    <source>
        <strain evidence="3">Phyl III-seqv23</strain>
    </source>
</reference>
<dbReference type="GO" id="GO:0005829">
    <property type="term" value="C:cytosol"/>
    <property type="evidence" value="ECO:0007669"/>
    <property type="project" value="TreeGrafter"/>
</dbReference>
<sequence length="68" mass="7721">MNRTSTGEAPSDFCVVVNDEGQYSLWRSDLPIPGGWRETGMAGNRQACIDYVDQVWTDMRPASLRQRQ</sequence>
<evidence type="ECO:0000313" key="3">
    <source>
        <dbReference type="EMBL" id="CUV21673.1"/>
    </source>
</evidence>
<evidence type="ECO:0000313" key="6">
    <source>
        <dbReference type="Proteomes" id="UP000262427"/>
    </source>
</evidence>
<dbReference type="InterPro" id="IPR038020">
    <property type="entry name" value="MbtH-like_sf"/>
</dbReference>
<evidence type="ECO:0000313" key="2">
    <source>
        <dbReference type="EMBL" id="AYA48829.1"/>
    </source>
</evidence>
<dbReference type="InterPro" id="IPR005153">
    <property type="entry name" value="MbtH-like_dom"/>
</dbReference>